<evidence type="ECO:0000313" key="2">
    <source>
        <dbReference type="Proteomes" id="UP000254893"/>
    </source>
</evidence>
<evidence type="ECO:0000313" key="1">
    <source>
        <dbReference type="EMBL" id="SUJ18488.1"/>
    </source>
</evidence>
<gene>
    <name evidence="1" type="ORF">NCTC11388_02786</name>
</gene>
<dbReference type="AlphaFoldDB" id="A0A380CDT6"/>
<protein>
    <submittedName>
        <fullName evidence="1">Uncharacterized protein</fullName>
    </submittedName>
</protein>
<proteinExistence type="predicted"/>
<name>A0A380CDT6_SPHSI</name>
<sequence length="73" mass="8573">MKRKIAPGVVKTLYPIGWDPTCSNASFNEWQQYIRDSLAETYHINSKAVIAERYTEERNRNTLLWEAKKIISK</sequence>
<dbReference type="RefSeq" id="WP_115170527.1">
    <property type="nucleotide sequence ID" value="NZ_UGYW01000002.1"/>
</dbReference>
<reference evidence="1 2" key="1">
    <citation type="submission" date="2018-06" db="EMBL/GenBank/DDBJ databases">
        <authorList>
            <consortium name="Pathogen Informatics"/>
            <person name="Doyle S."/>
        </authorList>
    </citation>
    <scope>NUCLEOTIDE SEQUENCE [LARGE SCALE GENOMIC DNA]</scope>
    <source>
        <strain evidence="1 2">NCTC11388</strain>
    </source>
</reference>
<organism evidence="1 2">
    <name type="scientific">Sphingobacterium spiritivorum</name>
    <name type="common">Flavobacterium spiritivorum</name>
    <dbReference type="NCBI Taxonomy" id="258"/>
    <lineage>
        <taxon>Bacteria</taxon>
        <taxon>Pseudomonadati</taxon>
        <taxon>Bacteroidota</taxon>
        <taxon>Sphingobacteriia</taxon>
        <taxon>Sphingobacteriales</taxon>
        <taxon>Sphingobacteriaceae</taxon>
        <taxon>Sphingobacterium</taxon>
    </lineage>
</organism>
<dbReference type="Proteomes" id="UP000254893">
    <property type="component" value="Unassembled WGS sequence"/>
</dbReference>
<accession>A0A380CDT6</accession>
<dbReference type="EMBL" id="UGYW01000002">
    <property type="protein sequence ID" value="SUJ18488.1"/>
    <property type="molecule type" value="Genomic_DNA"/>
</dbReference>